<reference evidence="9 10" key="1">
    <citation type="journal article" date="2017" name="Nature">
        <title>The Apostasia genome and the evolution of orchids.</title>
        <authorList>
            <person name="Zhang G.Q."/>
            <person name="Liu K.W."/>
            <person name="Li Z."/>
            <person name="Lohaus R."/>
            <person name="Hsiao Y.Y."/>
            <person name="Niu S.C."/>
            <person name="Wang J.Y."/>
            <person name="Lin Y.C."/>
            <person name="Xu Q."/>
            <person name="Chen L.J."/>
            <person name="Yoshida K."/>
            <person name="Fujiwara S."/>
            <person name="Wang Z.W."/>
            <person name="Zhang Y.Q."/>
            <person name="Mitsuda N."/>
            <person name="Wang M."/>
            <person name="Liu G.H."/>
            <person name="Pecoraro L."/>
            <person name="Huang H.X."/>
            <person name="Xiao X.J."/>
            <person name="Lin M."/>
            <person name="Wu X.Y."/>
            <person name="Wu W.L."/>
            <person name="Chen Y.Y."/>
            <person name="Chang S.B."/>
            <person name="Sakamoto S."/>
            <person name="Ohme-Takagi M."/>
            <person name="Yagi M."/>
            <person name="Zeng S.J."/>
            <person name="Shen C.Y."/>
            <person name="Yeh C.M."/>
            <person name="Luo Y.B."/>
            <person name="Tsai W.C."/>
            <person name="Van de Peer Y."/>
            <person name="Liu Z.J."/>
        </authorList>
    </citation>
    <scope>NUCLEOTIDE SEQUENCE [LARGE SCALE GENOMIC DNA]</scope>
    <source>
        <strain evidence="10">cv. Shenzhen</strain>
        <tissue evidence="9">Stem</tissue>
    </source>
</reference>
<dbReference type="GO" id="GO:0090447">
    <property type="term" value="F:glycerol-3-phosphate 2-O-acyltransferase activity"/>
    <property type="evidence" value="ECO:0007669"/>
    <property type="project" value="TreeGrafter"/>
</dbReference>
<dbReference type="Pfam" id="PF23270">
    <property type="entry name" value="HAD_RAM2_N"/>
    <property type="match status" value="1"/>
</dbReference>
<keyword evidence="10" id="KW-1185">Reference proteome</keyword>
<keyword evidence="6 7" id="KW-0472">Membrane</keyword>
<proteinExistence type="inferred from homology"/>
<sequence>MASPEHRRPFRTIAECEPSGRDSHFVAADLDGTLLVSRSSFPYFFLLATEAGSLLRGAALLILAPLILAVYRLASESAGIQIMIFVATAGIRIRDIELAARAVLPRFYAADVRADSWRVFRACRRRRVVVTANPTVIVEPFVREYLGGDRVLGTELKVDRRTGRATGLVAGAGVLVGERKRDAILMEYENDLPDLGLGDRDSDHPFMALCKEGYMVPPDPCAARVPPPELETRTFFHDGRLVPRPEPATALLVLLWFPFGLLLSLLRVFLNLPVPARLVRHTYRLSGVRLSIRGHPPPATAGSLLVCNHRLGVDPILVSVALGRPVSCVTYSVSRLSRLLSPIPATALSRDRAADAARIAALLRRGDVVVCPEGTTCREPFLLQFSPLFAELSDRIVPVAINTRQSMFFGSTVSGWKFADPFFFFMNPRPEFEITFLPALPEEQTCGGGGKPAIEVANNVQRIIAGELGFECTGLTRKDKYLRLGGYDGKER</sequence>
<dbReference type="GO" id="GO:0004366">
    <property type="term" value="F:glycerol-3-phosphate O-acyltransferase activity"/>
    <property type="evidence" value="ECO:0007669"/>
    <property type="project" value="UniProtKB-EC"/>
</dbReference>
<evidence type="ECO:0000256" key="6">
    <source>
        <dbReference type="ARBA" id="ARBA00023136"/>
    </source>
</evidence>
<keyword evidence="9" id="KW-0012">Acyltransferase</keyword>
<evidence type="ECO:0000256" key="2">
    <source>
        <dbReference type="ARBA" id="ARBA00007937"/>
    </source>
</evidence>
<organism evidence="9 10">
    <name type="scientific">Apostasia shenzhenica</name>
    <dbReference type="NCBI Taxonomy" id="1088818"/>
    <lineage>
        <taxon>Eukaryota</taxon>
        <taxon>Viridiplantae</taxon>
        <taxon>Streptophyta</taxon>
        <taxon>Embryophyta</taxon>
        <taxon>Tracheophyta</taxon>
        <taxon>Spermatophyta</taxon>
        <taxon>Magnoliopsida</taxon>
        <taxon>Liliopsida</taxon>
        <taxon>Asparagales</taxon>
        <taxon>Orchidaceae</taxon>
        <taxon>Apostasioideae</taxon>
        <taxon>Apostasia</taxon>
    </lineage>
</organism>
<comment type="similarity">
    <text evidence="2">Belongs to the GPAT/DAPAT family.</text>
</comment>
<dbReference type="Gene3D" id="3.40.50.1000">
    <property type="entry name" value="HAD superfamily/HAD-like"/>
    <property type="match status" value="1"/>
</dbReference>
<feature type="transmembrane region" description="Helical" evidence="7">
    <location>
        <begin position="54"/>
        <end position="74"/>
    </location>
</feature>
<dbReference type="InterPro" id="IPR056462">
    <property type="entry name" value="HAD_RAM2/GPAT1-8"/>
</dbReference>
<dbReference type="PANTHER" id="PTHR15486">
    <property type="entry name" value="ANCIENT UBIQUITOUS PROTEIN"/>
    <property type="match status" value="1"/>
</dbReference>
<dbReference type="AlphaFoldDB" id="A0A2I0ATD9"/>
<keyword evidence="5 7" id="KW-1133">Transmembrane helix</keyword>
<evidence type="ECO:0000256" key="5">
    <source>
        <dbReference type="ARBA" id="ARBA00022989"/>
    </source>
</evidence>
<dbReference type="GO" id="GO:0010143">
    <property type="term" value="P:cutin biosynthetic process"/>
    <property type="evidence" value="ECO:0007669"/>
    <property type="project" value="TreeGrafter"/>
</dbReference>
<feature type="transmembrane region" description="Helical" evidence="7">
    <location>
        <begin position="250"/>
        <end position="270"/>
    </location>
</feature>
<keyword evidence="4 7" id="KW-0812">Transmembrane</keyword>
<dbReference type="STRING" id="1088818.A0A2I0ATD9"/>
<accession>A0A2I0ATD9</accession>
<evidence type="ECO:0000256" key="4">
    <source>
        <dbReference type="ARBA" id="ARBA00022692"/>
    </source>
</evidence>
<evidence type="ECO:0000313" key="10">
    <source>
        <dbReference type="Proteomes" id="UP000236161"/>
    </source>
</evidence>
<dbReference type="EMBL" id="KZ451950">
    <property type="protein sequence ID" value="PKA58812.1"/>
    <property type="molecule type" value="Genomic_DNA"/>
</dbReference>
<dbReference type="GO" id="GO:0016791">
    <property type="term" value="F:phosphatase activity"/>
    <property type="evidence" value="ECO:0007669"/>
    <property type="project" value="TreeGrafter"/>
</dbReference>
<evidence type="ECO:0000256" key="7">
    <source>
        <dbReference type="SAM" id="Phobius"/>
    </source>
</evidence>
<feature type="domain" description="Phospholipid/glycerol acyltransferase" evidence="8">
    <location>
        <begin position="303"/>
        <end position="404"/>
    </location>
</feature>
<name>A0A2I0ATD9_9ASPA</name>
<gene>
    <name evidence="9" type="primary">GPAT4</name>
    <name evidence="9" type="ORF">AXF42_Ash000905</name>
</gene>
<dbReference type="GO" id="GO:0016020">
    <property type="term" value="C:membrane"/>
    <property type="evidence" value="ECO:0007669"/>
    <property type="project" value="UniProtKB-SubCell"/>
</dbReference>
<dbReference type="SMART" id="SM00563">
    <property type="entry name" value="PlsC"/>
    <property type="match status" value="1"/>
</dbReference>
<dbReference type="InterPro" id="IPR023214">
    <property type="entry name" value="HAD_sf"/>
</dbReference>
<evidence type="ECO:0000256" key="1">
    <source>
        <dbReference type="ARBA" id="ARBA00004141"/>
    </source>
</evidence>
<dbReference type="PANTHER" id="PTHR15486:SF70">
    <property type="entry name" value="GLYCEROL-3-PHOSPHATE ACYLTRANSFERASE 8-RELATED"/>
    <property type="match status" value="1"/>
</dbReference>
<evidence type="ECO:0000313" key="9">
    <source>
        <dbReference type="EMBL" id="PKA58812.1"/>
    </source>
</evidence>
<comment type="subcellular location">
    <subcellularLocation>
        <location evidence="1">Membrane</location>
        <topology evidence="1">Multi-pass membrane protein</topology>
    </subcellularLocation>
</comment>
<evidence type="ECO:0000259" key="8">
    <source>
        <dbReference type="SMART" id="SM00563"/>
    </source>
</evidence>
<dbReference type="Gene3D" id="1.20.1440.100">
    <property type="entry name" value="SG protein - dephosphorylation function"/>
    <property type="match status" value="1"/>
</dbReference>
<dbReference type="EC" id="2.3.1.15" evidence="9"/>
<evidence type="ECO:0000256" key="3">
    <source>
        <dbReference type="ARBA" id="ARBA00022679"/>
    </source>
</evidence>
<dbReference type="InterPro" id="IPR002123">
    <property type="entry name" value="Plipid/glycerol_acylTrfase"/>
</dbReference>
<protein>
    <submittedName>
        <fullName evidence="9">Glycerol-3-phosphate 2-O-acyltransferase 4</fullName>
        <ecNumber evidence="9">2.3.1.15</ecNumber>
    </submittedName>
</protein>
<dbReference type="SUPFAM" id="SSF69593">
    <property type="entry name" value="Glycerol-3-phosphate (1)-acyltransferase"/>
    <property type="match status" value="1"/>
</dbReference>
<keyword evidence="3 9" id="KW-0808">Transferase</keyword>
<dbReference type="Pfam" id="PF01553">
    <property type="entry name" value="Acyltransferase"/>
    <property type="match status" value="1"/>
</dbReference>
<dbReference type="Proteomes" id="UP000236161">
    <property type="component" value="Unassembled WGS sequence"/>
</dbReference>
<dbReference type="OrthoDB" id="1854593at2759"/>